<evidence type="ECO:0000256" key="3">
    <source>
        <dbReference type="ARBA" id="ARBA00007244"/>
    </source>
</evidence>
<evidence type="ECO:0000313" key="15">
    <source>
        <dbReference type="Proteomes" id="UP000275394"/>
    </source>
</evidence>
<accession>A0A3N2DYN9</accession>
<evidence type="ECO:0000313" key="14">
    <source>
        <dbReference type="EMBL" id="ROS04792.1"/>
    </source>
</evidence>
<evidence type="ECO:0000256" key="8">
    <source>
        <dbReference type="ARBA" id="ARBA00022989"/>
    </source>
</evidence>
<dbReference type="GO" id="GO:0009055">
    <property type="term" value="F:electron transfer activity"/>
    <property type="evidence" value="ECO:0007669"/>
    <property type="project" value="InterPro"/>
</dbReference>
<dbReference type="Gene3D" id="1.20.1300.10">
    <property type="entry name" value="Fumarate reductase/succinate dehydrogenase, transmembrane subunit"/>
    <property type="match status" value="1"/>
</dbReference>
<evidence type="ECO:0000256" key="1">
    <source>
        <dbReference type="ARBA" id="ARBA00004050"/>
    </source>
</evidence>
<evidence type="ECO:0000256" key="11">
    <source>
        <dbReference type="ARBA" id="ARBA00025912"/>
    </source>
</evidence>
<feature type="binding site" description="axial binding residue" evidence="12">
    <location>
        <position position="80"/>
    </location>
    <ligand>
        <name>heme</name>
        <dbReference type="ChEBI" id="CHEBI:30413"/>
        <note>ligand shared with second transmembrane subunit</note>
    </ligand>
    <ligandPart>
        <name>Fe</name>
        <dbReference type="ChEBI" id="CHEBI:18248"/>
    </ligandPart>
</feature>
<dbReference type="PANTHER" id="PTHR10978">
    <property type="entry name" value="SUCCINATE DEHYDROGENASE CYTOCHROME B560 SUBUNIT"/>
    <property type="match status" value="1"/>
</dbReference>
<dbReference type="RefSeq" id="WP_123710763.1">
    <property type="nucleotide sequence ID" value="NZ_RKHR01000003.1"/>
</dbReference>
<dbReference type="AlphaFoldDB" id="A0A3N2DYN9"/>
<keyword evidence="8 13" id="KW-1133">Transmembrane helix</keyword>
<evidence type="ECO:0000256" key="5">
    <source>
        <dbReference type="ARBA" id="ARBA00022617"/>
    </source>
</evidence>
<keyword evidence="15" id="KW-1185">Reference proteome</keyword>
<dbReference type="SUPFAM" id="SSF81343">
    <property type="entry name" value="Fumarate reductase respiratory complex transmembrane subunits"/>
    <property type="match status" value="1"/>
</dbReference>
<evidence type="ECO:0000256" key="6">
    <source>
        <dbReference type="ARBA" id="ARBA00022692"/>
    </source>
</evidence>
<reference evidence="14 15" key="1">
    <citation type="submission" date="2018-11" db="EMBL/GenBank/DDBJ databases">
        <title>Genomic Encyclopedia of Type Strains, Phase IV (KMG-IV): sequencing the most valuable type-strain genomes for metagenomic binning, comparative biology and taxonomic classification.</title>
        <authorList>
            <person name="Goeker M."/>
        </authorList>
    </citation>
    <scope>NUCLEOTIDE SEQUENCE [LARGE SCALE GENOMIC DNA]</scope>
    <source>
        <strain evidence="14 15">DSM 100316</strain>
    </source>
</reference>
<feature type="transmembrane region" description="Helical" evidence="13">
    <location>
        <begin position="20"/>
        <end position="44"/>
    </location>
</feature>
<dbReference type="InterPro" id="IPR018495">
    <property type="entry name" value="Succ_DH_cyt_bsu_CS"/>
</dbReference>
<comment type="subunit">
    <text evidence="11">Part of an enzyme complex containing four subunits: a flavoprotein, an iron-sulfur protein, plus two membrane-anchoring proteins, SdhC and SdhD. The complex can form homotrimers.</text>
</comment>
<evidence type="ECO:0000256" key="7">
    <source>
        <dbReference type="ARBA" id="ARBA00022723"/>
    </source>
</evidence>
<comment type="function">
    <text evidence="1">Membrane-anchoring subunit of succinate dehydrogenase (SDH).</text>
</comment>
<protein>
    <recommendedName>
        <fullName evidence="4">Succinate dehydrogenase cytochrome b556 subunit</fullName>
    </recommendedName>
</protein>
<proteinExistence type="inferred from homology"/>
<dbReference type="InterPro" id="IPR034804">
    <property type="entry name" value="SQR/QFR_C/D"/>
</dbReference>
<dbReference type="InterPro" id="IPR000701">
    <property type="entry name" value="SuccDH_FuR_B_TM-su"/>
</dbReference>
<comment type="subcellular location">
    <subcellularLocation>
        <location evidence="2">Membrane</location>
        <topology evidence="2">Multi-pass membrane protein</topology>
    </subcellularLocation>
</comment>
<dbReference type="OrthoDB" id="9799441at2"/>
<dbReference type="GO" id="GO:0005886">
    <property type="term" value="C:plasma membrane"/>
    <property type="evidence" value="ECO:0007669"/>
    <property type="project" value="TreeGrafter"/>
</dbReference>
<comment type="cofactor">
    <cofactor evidence="12">
        <name>heme</name>
        <dbReference type="ChEBI" id="CHEBI:30413"/>
    </cofactor>
    <text evidence="12">The heme is bound between the two transmembrane subunits.</text>
</comment>
<gene>
    <name evidence="14" type="ORF">EDC56_0305</name>
</gene>
<keyword evidence="10 13" id="KW-0472">Membrane</keyword>
<dbReference type="CDD" id="cd03499">
    <property type="entry name" value="SQR_TypeC_SdhC"/>
    <property type="match status" value="1"/>
</dbReference>
<dbReference type="PIRSF" id="PIRSF000178">
    <property type="entry name" value="SDH_cyt_b560"/>
    <property type="match status" value="1"/>
</dbReference>
<dbReference type="NCBIfam" id="TIGR02970">
    <property type="entry name" value="succ_dehyd_cytB"/>
    <property type="match status" value="1"/>
</dbReference>
<evidence type="ECO:0000256" key="4">
    <source>
        <dbReference type="ARBA" id="ARBA00020076"/>
    </source>
</evidence>
<name>A0A3N2DYN9_9GAMM</name>
<dbReference type="InterPro" id="IPR014314">
    <property type="entry name" value="Succ_DH_cytb556"/>
</dbReference>
<dbReference type="PANTHER" id="PTHR10978:SF5">
    <property type="entry name" value="SUCCINATE DEHYDROGENASE CYTOCHROME B560 SUBUNIT, MITOCHONDRIAL"/>
    <property type="match status" value="1"/>
</dbReference>
<comment type="caution">
    <text evidence="14">The sequence shown here is derived from an EMBL/GenBank/DDBJ whole genome shotgun (WGS) entry which is preliminary data.</text>
</comment>
<feature type="transmembrane region" description="Helical" evidence="13">
    <location>
        <begin position="102"/>
        <end position="123"/>
    </location>
</feature>
<evidence type="ECO:0000256" key="2">
    <source>
        <dbReference type="ARBA" id="ARBA00004141"/>
    </source>
</evidence>
<dbReference type="GO" id="GO:0006099">
    <property type="term" value="P:tricarboxylic acid cycle"/>
    <property type="evidence" value="ECO:0007669"/>
    <property type="project" value="InterPro"/>
</dbReference>
<feature type="transmembrane region" description="Helical" evidence="13">
    <location>
        <begin position="65"/>
        <end position="82"/>
    </location>
</feature>
<evidence type="ECO:0000256" key="10">
    <source>
        <dbReference type="ARBA" id="ARBA00023136"/>
    </source>
</evidence>
<evidence type="ECO:0000256" key="13">
    <source>
        <dbReference type="SAM" id="Phobius"/>
    </source>
</evidence>
<organism evidence="14 15">
    <name type="scientific">Sinobacterium caligoides</name>
    <dbReference type="NCBI Taxonomy" id="933926"/>
    <lineage>
        <taxon>Bacteria</taxon>
        <taxon>Pseudomonadati</taxon>
        <taxon>Pseudomonadota</taxon>
        <taxon>Gammaproteobacteria</taxon>
        <taxon>Cellvibrionales</taxon>
        <taxon>Spongiibacteraceae</taxon>
        <taxon>Sinobacterium</taxon>
    </lineage>
</organism>
<dbReference type="Proteomes" id="UP000275394">
    <property type="component" value="Unassembled WGS sequence"/>
</dbReference>
<dbReference type="PROSITE" id="PS01000">
    <property type="entry name" value="SDH_CYT_1"/>
    <property type="match status" value="1"/>
</dbReference>
<keyword evidence="7 12" id="KW-0479">Metal-binding</keyword>
<dbReference type="Pfam" id="PF01127">
    <property type="entry name" value="Sdh_cyt"/>
    <property type="match status" value="1"/>
</dbReference>
<evidence type="ECO:0000256" key="9">
    <source>
        <dbReference type="ARBA" id="ARBA00023004"/>
    </source>
</evidence>
<evidence type="ECO:0000256" key="12">
    <source>
        <dbReference type="PIRSR" id="PIRSR000178-1"/>
    </source>
</evidence>
<keyword evidence="9 12" id="KW-0408">Iron</keyword>
<comment type="similarity">
    <text evidence="3">Belongs to the cytochrome b560 family.</text>
</comment>
<keyword evidence="5 12" id="KW-0349">Heme</keyword>
<keyword evidence="6 13" id="KW-0812">Transmembrane</keyword>
<dbReference type="GO" id="GO:0046872">
    <property type="term" value="F:metal ion binding"/>
    <property type="evidence" value="ECO:0007669"/>
    <property type="project" value="UniProtKB-KW"/>
</dbReference>
<dbReference type="EMBL" id="RKHR01000003">
    <property type="protein sequence ID" value="ROS04792.1"/>
    <property type="molecule type" value="Genomic_DNA"/>
</dbReference>
<sequence>MKDNRPVNLEIGTMKLPLTAYASILHRISGVFIFAGVALLLCLLGSSLESEESFRAAQESLQSPVAKFALWVVLAGLIYHLVAGTKHLIMDMGIGESLEGGLLGAKLTIAISAVLIILAGVWIV</sequence>